<dbReference type="Proteomes" id="UP000887116">
    <property type="component" value="Unassembled WGS sequence"/>
</dbReference>
<protein>
    <submittedName>
        <fullName evidence="1">Uncharacterized protein</fullName>
    </submittedName>
</protein>
<proteinExistence type="predicted"/>
<sequence>MDCPEIIPRGWSHSSNGVANHEEIAGHDSNYCHLVPHQGAKAHKWHQYTLVGVQLEIYRNNGETSLQRIVVIDETWARTYEFEIKH</sequence>
<organism evidence="1 2">
    <name type="scientific">Trichonephila clavata</name>
    <name type="common">Joro spider</name>
    <name type="synonym">Nephila clavata</name>
    <dbReference type="NCBI Taxonomy" id="2740835"/>
    <lineage>
        <taxon>Eukaryota</taxon>
        <taxon>Metazoa</taxon>
        <taxon>Ecdysozoa</taxon>
        <taxon>Arthropoda</taxon>
        <taxon>Chelicerata</taxon>
        <taxon>Arachnida</taxon>
        <taxon>Araneae</taxon>
        <taxon>Araneomorphae</taxon>
        <taxon>Entelegynae</taxon>
        <taxon>Araneoidea</taxon>
        <taxon>Nephilidae</taxon>
        <taxon>Trichonephila</taxon>
    </lineage>
</organism>
<name>A0A8X6LLD2_TRICU</name>
<gene>
    <name evidence="1" type="ORF">TNCT_198041</name>
</gene>
<dbReference type="EMBL" id="BMAO01016998">
    <property type="protein sequence ID" value="GFR12622.1"/>
    <property type="molecule type" value="Genomic_DNA"/>
</dbReference>
<evidence type="ECO:0000313" key="1">
    <source>
        <dbReference type="EMBL" id="GFR12622.1"/>
    </source>
</evidence>
<comment type="caution">
    <text evidence="1">The sequence shown here is derived from an EMBL/GenBank/DDBJ whole genome shotgun (WGS) entry which is preliminary data.</text>
</comment>
<evidence type="ECO:0000313" key="2">
    <source>
        <dbReference type="Proteomes" id="UP000887116"/>
    </source>
</evidence>
<keyword evidence="2" id="KW-1185">Reference proteome</keyword>
<accession>A0A8X6LLD2</accession>
<reference evidence="1" key="1">
    <citation type="submission" date="2020-07" db="EMBL/GenBank/DDBJ databases">
        <title>Multicomponent nature underlies the extraordinary mechanical properties of spider dragline silk.</title>
        <authorList>
            <person name="Kono N."/>
            <person name="Nakamura H."/>
            <person name="Mori M."/>
            <person name="Yoshida Y."/>
            <person name="Ohtoshi R."/>
            <person name="Malay A.D."/>
            <person name="Moran D.A.P."/>
            <person name="Tomita M."/>
            <person name="Numata K."/>
            <person name="Arakawa K."/>
        </authorList>
    </citation>
    <scope>NUCLEOTIDE SEQUENCE</scope>
</reference>
<dbReference type="AlphaFoldDB" id="A0A8X6LLD2"/>